<feature type="region of interest" description="Disordered" evidence="1">
    <location>
        <begin position="57"/>
        <end position="85"/>
    </location>
</feature>
<dbReference type="Proteomes" id="UP000023623">
    <property type="component" value="Unassembled WGS sequence"/>
</dbReference>
<protein>
    <submittedName>
        <fullName evidence="2">Uncharacterized protein</fullName>
    </submittedName>
</protein>
<evidence type="ECO:0000313" key="3">
    <source>
        <dbReference type="Proteomes" id="UP000023623"/>
    </source>
</evidence>
<name>A0A022Y198_TRISD</name>
<evidence type="ECO:0000256" key="1">
    <source>
        <dbReference type="SAM" id="MobiDB-lite"/>
    </source>
</evidence>
<keyword evidence="3" id="KW-1185">Reference proteome</keyword>
<dbReference type="HOGENOM" id="CLU_1714634_0_0_1"/>
<dbReference type="EMBL" id="KK208765">
    <property type="protein sequence ID" value="EZF76695.1"/>
    <property type="molecule type" value="Genomic_DNA"/>
</dbReference>
<gene>
    <name evidence="2" type="ORF">H105_01889</name>
</gene>
<dbReference type="AlphaFoldDB" id="A0A022Y198"/>
<sequence length="153" mass="17091">MRARKAFNSTIPQPQGGYDTTGPPMYQQFGIDKSNLSIAILIKDTTVSERRLPRLQVSTKGPASMDDGHHEFFQADGKPTAKKKPNFRVGDQWQSRFCSFIGRAVASCHDLESTIFFIFLEELFLASFTHDRGGYQSLKSTSPGLGVRLSKDE</sequence>
<organism evidence="2 3">
    <name type="scientific">Trichophyton soudanense CBS 452.61</name>
    <dbReference type="NCBI Taxonomy" id="1215331"/>
    <lineage>
        <taxon>Eukaryota</taxon>
        <taxon>Fungi</taxon>
        <taxon>Dikarya</taxon>
        <taxon>Ascomycota</taxon>
        <taxon>Pezizomycotina</taxon>
        <taxon>Eurotiomycetes</taxon>
        <taxon>Eurotiomycetidae</taxon>
        <taxon>Onygenales</taxon>
        <taxon>Arthrodermataceae</taxon>
        <taxon>Trichophyton</taxon>
    </lineage>
</organism>
<evidence type="ECO:0000313" key="2">
    <source>
        <dbReference type="EMBL" id="EZF76695.1"/>
    </source>
</evidence>
<proteinExistence type="predicted"/>
<reference evidence="2 3" key="1">
    <citation type="submission" date="2014-02" db="EMBL/GenBank/DDBJ databases">
        <title>The Genome Sequence of Trichophyton rubrum (morphotype soudanense) CBS 452.61.</title>
        <authorList>
            <consortium name="The Broad Institute Genomics Platform"/>
            <person name="Cuomo C.A."/>
            <person name="White T.C."/>
            <person name="Graser Y."/>
            <person name="Martinez-Rossi N."/>
            <person name="Heitman J."/>
            <person name="Young S.K."/>
            <person name="Zeng Q."/>
            <person name="Gargeya S."/>
            <person name="Abouelleil A."/>
            <person name="Alvarado L."/>
            <person name="Chapman S.B."/>
            <person name="Gainer-Dewar J."/>
            <person name="Goldberg J."/>
            <person name="Griggs A."/>
            <person name="Gujja S."/>
            <person name="Hansen M."/>
            <person name="Howarth C."/>
            <person name="Imamovic A."/>
            <person name="Larimer J."/>
            <person name="Martinez D."/>
            <person name="Murphy C."/>
            <person name="Pearson M.D."/>
            <person name="Persinoti G."/>
            <person name="Poon T."/>
            <person name="Priest M."/>
            <person name="Roberts A.D."/>
            <person name="Saif S."/>
            <person name="Shea T.D."/>
            <person name="Sykes S.N."/>
            <person name="Wortman J."/>
            <person name="Nusbaum C."/>
            <person name="Birren B."/>
        </authorList>
    </citation>
    <scope>NUCLEOTIDE SEQUENCE [LARGE SCALE GENOMIC DNA]</scope>
    <source>
        <strain evidence="2 3">CBS 452.61</strain>
    </source>
</reference>
<accession>A0A022Y198</accession>